<sequence>MNNLWSKTKTAAQQTKQKAMVKLGRAEETVDTSFNAERDKFNEYNTKLKKLKEDSRKLVKALQALSEAQTAVYEGFLQLYPSEGVSSAVQRGREACSTMEVARVQFEQIMNTEFQEPMILYNQQFDEVKRRTDIRSTRKLDMDRYKHDLKARQAKADPKASLTEDKLARAQMNYDILNHELLQDMPKLYEDRGAFLEPLFSTFNHGFADFYDVAHTSISATNALLSSVPRASAVGYKHIITPREQSAAYAINADGTPATIASYDSASTYQPTPASTTAYSPPTAAYVPPAEYNTPVDTYEAVPVVPFAAAAPSAPASAEWPKPGRVLYDFSGQDETELTVKAGESIEIYAAEGEWWEAQHGNHRGLVPYNYVQML</sequence>
<dbReference type="InterPro" id="IPR027267">
    <property type="entry name" value="AH/BAR_dom_sf"/>
</dbReference>
<dbReference type="SMART" id="SM00721">
    <property type="entry name" value="BAR"/>
    <property type="match status" value="1"/>
</dbReference>
<evidence type="ECO:0000256" key="5">
    <source>
        <dbReference type="PROSITE-ProRule" id="PRU00192"/>
    </source>
</evidence>
<feature type="domain" description="BAR" evidence="8">
    <location>
        <begin position="19"/>
        <end position="234"/>
    </location>
</feature>
<reference evidence="9 11" key="1">
    <citation type="journal article" date="2018" name="Genome Biol. Evol.">
        <title>Multiple Roots of Fruiting Body Formation in Amoebozoa.</title>
        <authorList>
            <person name="Hillmann F."/>
            <person name="Forbes G."/>
            <person name="Novohradska S."/>
            <person name="Ferling I."/>
            <person name="Riege K."/>
            <person name="Groth M."/>
            <person name="Westermann M."/>
            <person name="Marz M."/>
            <person name="Spaller T."/>
            <person name="Winckler T."/>
            <person name="Schaap P."/>
            <person name="Glockner G."/>
        </authorList>
    </citation>
    <scope>NUCLEOTIDE SEQUENCE [LARGE SCALE GENOMIC DNA]</scope>
    <source>
        <strain evidence="9 11">Jena</strain>
    </source>
</reference>
<evidence type="ECO:0000256" key="4">
    <source>
        <dbReference type="ARBA" id="ARBA00023212"/>
    </source>
</evidence>
<evidence type="ECO:0000256" key="1">
    <source>
        <dbReference type="ARBA" id="ARBA00004245"/>
    </source>
</evidence>
<dbReference type="GO" id="GO:1990528">
    <property type="term" value="C:Rvs161p-Rvs167p complex"/>
    <property type="evidence" value="ECO:0007669"/>
    <property type="project" value="TreeGrafter"/>
</dbReference>
<dbReference type="SUPFAM" id="SSF50044">
    <property type="entry name" value="SH3-domain"/>
    <property type="match status" value="1"/>
</dbReference>
<dbReference type="GO" id="GO:0006897">
    <property type="term" value="P:endocytosis"/>
    <property type="evidence" value="ECO:0007669"/>
    <property type="project" value="InterPro"/>
</dbReference>
<dbReference type="SMART" id="SM00326">
    <property type="entry name" value="SH3"/>
    <property type="match status" value="1"/>
</dbReference>
<evidence type="ECO:0000259" key="7">
    <source>
        <dbReference type="PROSITE" id="PS50002"/>
    </source>
</evidence>
<dbReference type="SUPFAM" id="SSF103657">
    <property type="entry name" value="BAR/IMD domain-like"/>
    <property type="match status" value="1"/>
</dbReference>
<name>A0A2P6N3V4_9EUKA</name>
<evidence type="ECO:0000313" key="9">
    <source>
        <dbReference type="EMBL" id="PRP78634.1"/>
    </source>
</evidence>
<evidence type="ECO:0000256" key="2">
    <source>
        <dbReference type="ARBA" id="ARBA00022443"/>
    </source>
</evidence>
<dbReference type="PANTHER" id="PTHR47174:SF3">
    <property type="entry name" value="BRIDGING INTEGRATOR 3"/>
    <property type="match status" value="1"/>
</dbReference>
<dbReference type="Gene3D" id="1.20.1270.60">
    <property type="entry name" value="Arfaptin homology (AH) domain/BAR domain"/>
    <property type="match status" value="1"/>
</dbReference>
<evidence type="ECO:0000313" key="11">
    <source>
        <dbReference type="Proteomes" id="UP000241769"/>
    </source>
</evidence>
<dbReference type="InParanoid" id="A0A2P6N3V4"/>
<dbReference type="InterPro" id="IPR004148">
    <property type="entry name" value="BAR_dom"/>
</dbReference>
<dbReference type="PROSITE" id="PS51021">
    <property type="entry name" value="BAR"/>
    <property type="match status" value="1"/>
</dbReference>
<dbReference type="GO" id="GO:0031097">
    <property type="term" value="C:medial cortex"/>
    <property type="evidence" value="ECO:0007669"/>
    <property type="project" value="TreeGrafter"/>
</dbReference>
<gene>
    <name evidence="10" type="ORF">PROFUN_10505</name>
    <name evidence="9" type="ORF">PROFUN_13508</name>
</gene>
<dbReference type="InterPro" id="IPR036028">
    <property type="entry name" value="SH3-like_dom_sf"/>
</dbReference>
<dbReference type="InterPro" id="IPR001452">
    <property type="entry name" value="SH3_domain"/>
</dbReference>
<dbReference type="EMBL" id="MDYQ01000213">
    <property type="protein sequence ID" value="PRP78634.1"/>
    <property type="molecule type" value="Genomic_DNA"/>
</dbReference>
<keyword evidence="2 5" id="KW-0728">SH3 domain</keyword>
<evidence type="ECO:0000256" key="3">
    <source>
        <dbReference type="ARBA" id="ARBA00022490"/>
    </source>
</evidence>
<dbReference type="GO" id="GO:0008289">
    <property type="term" value="F:lipid binding"/>
    <property type="evidence" value="ECO:0007669"/>
    <property type="project" value="TreeGrafter"/>
</dbReference>
<keyword evidence="4" id="KW-0206">Cytoskeleton</keyword>
<keyword evidence="6" id="KW-0175">Coiled coil</keyword>
<keyword evidence="11" id="KW-1185">Reference proteome</keyword>
<accession>A0A2P6N3V4</accession>
<protein>
    <recommendedName>
        <fullName evidence="12">SH3 domain-containing protein</fullName>
    </recommendedName>
</protein>
<dbReference type="GO" id="GO:0097320">
    <property type="term" value="P:plasma membrane tubulation"/>
    <property type="evidence" value="ECO:0007669"/>
    <property type="project" value="TreeGrafter"/>
</dbReference>
<evidence type="ECO:0000256" key="6">
    <source>
        <dbReference type="SAM" id="Coils"/>
    </source>
</evidence>
<dbReference type="EMBL" id="MDYQ01000113">
    <property type="protein sequence ID" value="PRP81933.1"/>
    <property type="molecule type" value="Genomic_DNA"/>
</dbReference>
<comment type="caution">
    <text evidence="9">The sequence shown here is derived from an EMBL/GenBank/DDBJ whole genome shotgun (WGS) entry which is preliminary data.</text>
</comment>
<feature type="domain" description="SH3" evidence="7">
    <location>
        <begin position="319"/>
        <end position="375"/>
    </location>
</feature>
<organism evidence="9 11">
    <name type="scientific">Planoprotostelium fungivorum</name>
    <dbReference type="NCBI Taxonomy" id="1890364"/>
    <lineage>
        <taxon>Eukaryota</taxon>
        <taxon>Amoebozoa</taxon>
        <taxon>Evosea</taxon>
        <taxon>Variosea</taxon>
        <taxon>Cavosteliida</taxon>
        <taxon>Cavosteliaceae</taxon>
        <taxon>Planoprotostelium</taxon>
    </lineage>
</organism>
<dbReference type="CDD" id="cd00174">
    <property type="entry name" value="SH3"/>
    <property type="match status" value="1"/>
</dbReference>
<dbReference type="GO" id="GO:0015629">
    <property type="term" value="C:actin cytoskeleton"/>
    <property type="evidence" value="ECO:0007669"/>
    <property type="project" value="TreeGrafter"/>
</dbReference>
<proteinExistence type="predicted"/>
<dbReference type="Proteomes" id="UP000241769">
    <property type="component" value="Unassembled WGS sequence"/>
</dbReference>
<dbReference type="Pfam" id="PF07653">
    <property type="entry name" value="SH3_2"/>
    <property type="match status" value="1"/>
</dbReference>
<evidence type="ECO:0000313" key="10">
    <source>
        <dbReference type="EMBL" id="PRP81933.1"/>
    </source>
</evidence>
<dbReference type="OrthoDB" id="27423at2759"/>
<dbReference type="AlphaFoldDB" id="A0A2P6N3V4"/>
<dbReference type="STRING" id="1890364.A0A2P6N3V4"/>
<keyword evidence="3" id="KW-0963">Cytoplasm</keyword>
<comment type="subcellular location">
    <subcellularLocation>
        <location evidence="1">Cytoplasm</location>
        <location evidence="1">Cytoskeleton</location>
    </subcellularLocation>
</comment>
<dbReference type="Gene3D" id="2.30.30.40">
    <property type="entry name" value="SH3 Domains"/>
    <property type="match status" value="1"/>
</dbReference>
<dbReference type="GO" id="GO:0043332">
    <property type="term" value="C:mating projection tip"/>
    <property type="evidence" value="ECO:0007669"/>
    <property type="project" value="TreeGrafter"/>
</dbReference>
<dbReference type="Pfam" id="PF03114">
    <property type="entry name" value="BAR"/>
    <property type="match status" value="1"/>
</dbReference>
<evidence type="ECO:0008006" key="12">
    <source>
        <dbReference type="Google" id="ProtNLM"/>
    </source>
</evidence>
<dbReference type="GO" id="GO:0051666">
    <property type="term" value="P:actin cortical patch localization"/>
    <property type="evidence" value="ECO:0007669"/>
    <property type="project" value="InterPro"/>
</dbReference>
<feature type="coiled-coil region" evidence="6">
    <location>
        <begin position="34"/>
        <end position="68"/>
    </location>
</feature>
<dbReference type="InterPro" id="IPR046982">
    <property type="entry name" value="BIN3/RVS161-like"/>
</dbReference>
<evidence type="ECO:0000259" key="8">
    <source>
        <dbReference type="PROSITE" id="PS51021"/>
    </source>
</evidence>
<dbReference type="PANTHER" id="PTHR47174">
    <property type="entry name" value="BRIDGING INTEGRATOR 3"/>
    <property type="match status" value="1"/>
</dbReference>
<dbReference type="PROSITE" id="PS50002">
    <property type="entry name" value="SH3"/>
    <property type="match status" value="1"/>
</dbReference>